<keyword evidence="3 6" id="KW-1133">Transmembrane helix</keyword>
<sequence>MQDIFGRQAIVGALPPPAGVGSLLYSGMALSLNQHGAGVHQWNVPDTEIKKFGKTHRIRKIGISAIFGTGILACTASVLRLYETLHLGGTLDKTYSLVPILLWSIAEVNIGIICGCLPILPSFTNKLVSKAATSNNSIGNSNHYQLEQIWKPKRNIEDSMMRTQTRPDESNERLTVVQSTTVEVDRGNNTWQDDGITKTVEINQRI</sequence>
<dbReference type="Proteomes" id="UP000322873">
    <property type="component" value="Unassembled WGS sequence"/>
</dbReference>
<dbReference type="InterPro" id="IPR052337">
    <property type="entry name" value="SAT4-like"/>
</dbReference>
<keyword evidence="2 6" id="KW-0812">Transmembrane</keyword>
<protein>
    <recommendedName>
        <fullName evidence="7">Rhodopsin domain-containing protein</fullName>
    </recommendedName>
</protein>
<accession>A0A5M9K859</accession>
<dbReference type="VEuPathDB" id="FungiDB:MFRU_023g00390"/>
<organism evidence="8 9">
    <name type="scientific">Monilinia fructicola</name>
    <name type="common">Brown rot fungus</name>
    <name type="synonym">Ciboria fructicola</name>
    <dbReference type="NCBI Taxonomy" id="38448"/>
    <lineage>
        <taxon>Eukaryota</taxon>
        <taxon>Fungi</taxon>
        <taxon>Dikarya</taxon>
        <taxon>Ascomycota</taxon>
        <taxon>Pezizomycotina</taxon>
        <taxon>Leotiomycetes</taxon>
        <taxon>Helotiales</taxon>
        <taxon>Sclerotiniaceae</taxon>
        <taxon>Monilinia</taxon>
    </lineage>
</organism>
<comment type="similarity">
    <text evidence="5">Belongs to the SAT4 family.</text>
</comment>
<comment type="caution">
    <text evidence="8">The sequence shown here is derived from an EMBL/GenBank/DDBJ whole genome shotgun (WGS) entry which is preliminary data.</text>
</comment>
<evidence type="ECO:0000256" key="4">
    <source>
        <dbReference type="ARBA" id="ARBA00023136"/>
    </source>
</evidence>
<dbReference type="AlphaFoldDB" id="A0A5M9K859"/>
<evidence type="ECO:0000256" key="1">
    <source>
        <dbReference type="ARBA" id="ARBA00004141"/>
    </source>
</evidence>
<evidence type="ECO:0000256" key="3">
    <source>
        <dbReference type="ARBA" id="ARBA00022989"/>
    </source>
</evidence>
<dbReference type="GO" id="GO:0016020">
    <property type="term" value="C:membrane"/>
    <property type="evidence" value="ECO:0007669"/>
    <property type="project" value="UniProtKB-SubCell"/>
</dbReference>
<dbReference type="EMBL" id="VICG01000001">
    <property type="protein sequence ID" value="KAA8577077.1"/>
    <property type="molecule type" value="Genomic_DNA"/>
</dbReference>
<dbReference type="InterPro" id="IPR049326">
    <property type="entry name" value="Rhodopsin_dom_fungi"/>
</dbReference>
<comment type="subcellular location">
    <subcellularLocation>
        <location evidence="1">Membrane</location>
        <topology evidence="1">Multi-pass membrane protein</topology>
    </subcellularLocation>
</comment>
<evidence type="ECO:0000313" key="8">
    <source>
        <dbReference type="EMBL" id="KAA8577077.1"/>
    </source>
</evidence>
<dbReference type="Pfam" id="PF20684">
    <property type="entry name" value="Fung_rhodopsin"/>
    <property type="match status" value="1"/>
</dbReference>
<reference evidence="8 9" key="1">
    <citation type="submission" date="2019-06" db="EMBL/GenBank/DDBJ databases">
        <title>Genome Sequence of the Brown Rot Fungal Pathogen Monilinia fructicola.</title>
        <authorList>
            <person name="De Miccolis Angelini R.M."/>
            <person name="Landi L."/>
            <person name="Abate D."/>
            <person name="Pollastro S."/>
            <person name="Romanazzi G."/>
            <person name="Faretra F."/>
        </authorList>
    </citation>
    <scope>NUCLEOTIDE SEQUENCE [LARGE SCALE GENOMIC DNA]</scope>
    <source>
        <strain evidence="8 9">Mfrc123</strain>
    </source>
</reference>
<gene>
    <name evidence="8" type="ORF">EYC84_007085</name>
</gene>
<dbReference type="PANTHER" id="PTHR33048:SF129">
    <property type="entry name" value="INTEGRAL MEMBRANE PROTEIN-RELATED"/>
    <property type="match status" value="1"/>
</dbReference>
<name>A0A5M9K859_MONFR</name>
<evidence type="ECO:0000256" key="2">
    <source>
        <dbReference type="ARBA" id="ARBA00022692"/>
    </source>
</evidence>
<keyword evidence="4 6" id="KW-0472">Membrane</keyword>
<feature type="domain" description="Rhodopsin" evidence="7">
    <location>
        <begin position="56"/>
        <end position="123"/>
    </location>
</feature>
<evidence type="ECO:0000313" key="9">
    <source>
        <dbReference type="Proteomes" id="UP000322873"/>
    </source>
</evidence>
<evidence type="ECO:0000256" key="6">
    <source>
        <dbReference type="SAM" id="Phobius"/>
    </source>
</evidence>
<feature type="transmembrane region" description="Helical" evidence="6">
    <location>
        <begin position="61"/>
        <end position="80"/>
    </location>
</feature>
<proteinExistence type="inferred from homology"/>
<feature type="transmembrane region" description="Helical" evidence="6">
    <location>
        <begin position="100"/>
        <end position="120"/>
    </location>
</feature>
<dbReference type="PANTHER" id="PTHR33048">
    <property type="entry name" value="PTH11-LIKE INTEGRAL MEMBRANE PROTEIN (AFU_ORTHOLOGUE AFUA_5G11245)"/>
    <property type="match status" value="1"/>
</dbReference>
<evidence type="ECO:0000259" key="7">
    <source>
        <dbReference type="Pfam" id="PF20684"/>
    </source>
</evidence>
<evidence type="ECO:0000256" key="5">
    <source>
        <dbReference type="ARBA" id="ARBA00038359"/>
    </source>
</evidence>
<keyword evidence="9" id="KW-1185">Reference proteome</keyword>